<feature type="region of interest" description="Disordered" evidence="1">
    <location>
        <begin position="65"/>
        <end position="89"/>
    </location>
</feature>
<name>Q6BI76_DEBHA</name>
<dbReference type="AlphaFoldDB" id="Q6BI76"/>
<evidence type="ECO:0000313" key="3">
    <source>
        <dbReference type="Proteomes" id="UP000000599"/>
    </source>
</evidence>
<proteinExistence type="predicted"/>
<evidence type="ECO:0000313" key="2">
    <source>
        <dbReference type="EMBL" id="CAG90581.2"/>
    </source>
</evidence>
<dbReference type="Proteomes" id="UP000000599">
    <property type="component" value="Chromosome G"/>
</dbReference>
<reference evidence="2 3" key="1">
    <citation type="journal article" date="2004" name="Nature">
        <title>Genome evolution in yeasts.</title>
        <authorList>
            <consortium name="Genolevures"/>
            <person name="Dujon B."/>
            <person name="Sherman D."/>
            <person name="Fischer G."/>
            <person name="Durrens P."/>
            <person name="Casaregola S."/>
            <person name="Lafontaine I."/>
            <person name="de Montigny J."/>
            <person name="Marck C."/>
            <person name="Neuveglise C."/>
            <person name="Talla E."/>
            <person name="Goffard N."/>
            <person name="Frangeul L."/>
            <person name="Aigle M."/>
            <person name="Anthouard V."/>
            <person name="Babour A."/>
            <person name="Barbe V."/>
            <person name="Barnay S."/>
            <person name="Blanchin S."/>
            <person name="Beckerich J.M."/>
            <person name="Beyne E."/>
            <person name="Bleykasten C."/>
            <person name="Boisrame A."/>
            <person name="Boyer J."/>
            <person name="Cattolico L."/>
            <person name="Confanioleri F."/>
            <person name="de Daruvar A."/>
            <person name="Despons L."/>
            <person name="Fabre E."/>
            <person name="Fairhead C."/>
            <person name="Ferry-Dumazet H."/>
            <person name="Groppi A."/>
            <person name="Hantraye F."/>
            <person name="Hennequin C."/>
            <person name="Jauniaux N."/>
            <person name="Joyet P."/>
            <person name="Kachouri R."/>
            <person name="Kerrest A."/>
            <person name="Koszul R."/>
            <person name="Lemaire M."/>
            <person name="Lesur I."/>
            <person name="Ma L."/>
            <person name="Muller H."/>
            <person name="Nicaud J.M."/>
            <person name="Nikolski M."/>
            <person name="Oztas S."/>
            <person name="Ozier-Kalogeropoulos O."/>
            <person name="Pellenz S."/>
            <person name="Potier S."/>
            <person name="Richard G.F."/>
            <person name="Straub M.L."/>
            <person name="Suleau A."/>
            <person name="Swennene D."/>
            <person name="Tekaia F."/>
            <person name="Wesolowski-Louvel M."/>
            <person name="Westhof E."/>
            <person name="Wirth B."/>
            <person name="Zeniou-Meyer M."/>
            <person name="Zivanovic I."/>
            <person name="Bolotin-Fukuhara M."/>
            <person name="Thierry A."/>
            <person name="Bouchier C."/>
            <person name="Caudron B."/>
            <person name="Scarpelli C."/>
            <person name="Gaillardin C."/>
            <person name="Weissenbach J."/>
            <person name="Wincker P."/>
            <person name="Souciet J.L."/>
        </authorList>
    </citation>
    <scope>NUCLEOTIDE SEQUENCE [LARGE SCALE GENOMIC DNA]</scope>
    <source>
        <strain evidence="3">ATCC 36239 / CBS 767 / BCRC 21394 / JCM 1990 / NBRC 0083 / IGC 2968</strain>
    </source>
</reference>
<protein>
    <submittedName>
        <fullName evidence="2">DEHA2G12848p</fullName>
    </submittedName>
</protein>
<sequence>MRRKSCYQIYLRVFQMWVTSTFYVHFLRRFIVSVVIPILYDHLYIINMLVNNSKQAFVGICGFSPNSENTPNPYARPTPDLTPEKSPSRHSYNVAHLSVGSFGAELSTDVVRKFWTYTPEEWLGSCTTGPVLSQ</sequence>
<dbReference type="EMBL" id="CR382139">
    <property type="protein sequence ID" value="CAG90581.2"/>
    <property type="molecule type" value="Genomic_DNA"/>
</dbReference>
<gene>
    <name evidence="2" type="ordered locus">DEHA2G12848g</name>
</gene>
<accession>Q6BI76</accession>
<dbReference type="VEuPathDB" id="FungiDB:DEHA2G12848g"/>
<dbReference type="KEGG" id="dha:DEHA2G12848g"/>
<organism evidence="2 3">
    <name type="scientific">Debaryomyces hansenii (strain ATCC 36239 / CBS 767 / BCRC 21394 / JCM 1990 / NBRC 0083 / IGC 2968)</name>
    <name type="common">Yeast</name>
    <name type="synonym">Torulaspora hansenii</name>
    <dbReference type="NCBI Taxonomy" id="284592"/>
    <lineage>
        <taxon>Eukaryota</taxon>
        <taxon>Fungi</taxon>
        <taxon>Dikarya</taxon>
        <taxon>Ascomycota</taxon>
        <taxon>Saccharomycotina</taxon>
        <taxon>Pichiomycetes</taxon>
        <taxon>Debaryomycetaceae</taxon>
        <taxon>Debaryomyces</taxon>
    </lineage>
</organism>
<keyword evidence="3" id="KW-1185">Reference proteome</keyword>
<dbReference type="InParanoid" id="Q6BI76"/>
<dbReference type="HOGENOM" id="CLU_1896153_0_0_1"/>
<dbReference type="GeneID" id="2905008"/>
<evidence type="ECO:0000256" key="1">
    <source>
        <dbReference type="SAM" id="MobiDB-lite"/>
    </source>
</evidence>
<dbReference type="RefSeq" id="XP_462095.2">
    <property type="nucleotide sequence ID" value="XM_462095.1"/>
</dbReference>